<sequence>MHSWDQIVQLIAAGELQLLQRTAQTTERYHKYKQELLQRNTTVVDVVVDEKLQWDRELLRQLALQHQDTPTAILSSPTLYTLLPNDFPYDFPSEVHHLVLWSKLPIPLYVANSRQQVPAVRDLIERFLRTNLERYRVRTYAWFINYPHLQSVKTISHIHLLVNSPDVNCITEMLESGFRPVEDGK</sequence>
<accession>A0A1G4J5J9</accession>
<dbReference type="GO" id="GO:0006044">
    <property type="term" value="P:N-acetylglucosamine metabolic process"/>
    <property type="evidence" value="ECO:0007669"/>
    <property type="project" value="TreeGrafter"/>
</dbReference>
<dbReference type="InterPro" id="IPR022036">
    <property type="entry name" value="DUF3605"/>
</dbReference>
<dbReference type="PANTHER" id="PTHR35020:SF2">
    <property type="entry name" value="N-ACETYLGLUCOSAMINE-INDUCED PROTEIN 1"/>
    <property type="match status" value="1"/>
</dbReference>
<dbReference type="PANTHER" id="PTHR35020">
    <property type="entry name" value="N-ACETYLGLUCOSAMINE-INDUCED PROTEIN 1"/>
    <property type="match status" value="1"/>
</dbReference>
<dbReference type="OrthoDB" id="10053431at2759"/>
<protein>
    <submittedName>
        <fullName evidence="1">LADA_0D04808g1_1</fullName>
    </submittedName>
</protein>
<dbReference type="AlphaFoldDB" id="A0A1G4J5J9"/>
<dbReference type="Pfam" id="PF12239">
    <property type="entry name" value="DUF3605"/>
    <property type="match status" value="1"/>
</dbReference>
<organism evidence="1 2">
    <name type="scientific">Lachancea dasiensis</name>
    <dbReference type="NCBI Taxonomy" id="1072105"/>
    <lineage>
        <taxon>Eukaryota</taxon>
        <taxon>Fungi</taxon>
        <taxon>Dikarya</taxon>
        <taxon>Ascomycota</taxon>
        <taxon>Saccharomycotina</taxon>
        <taxon>Saccharomycetes</taxon>
        <taxon>Saccharomycetales</taxon>
        <taxon>Saccharomycetaceae</taxon>
        <taxon>Lachancea</taxon>
    </lineage>
</organism>
<keyword evidence="2" id="KW-1185">Reference proteome</keyword>
<reference evidence="1 2" key="1">
    <citation type="submission" date="2016-03" db="EMBL/GenBank/DDBJ databases">
        <authorList>
            <person name="Devillers H."/>
        </authorList>
    </citation>
    <scope>NUCLEOTIDE SEQUENCE [LARGE SCALE GENOMIC DNA]</scope>
    <source>
        <strain evidence="1">CBS 10888</strain>
    </source>
</reference>
<proteinExistence type="predicted"/>
<dbReference type="EMBL" id="LT598454">
    <property type="protein sequence ID" value="SCU84944.1"/>
    <property type="molecule type" value="Genomic_DNA"/>
</dbReference>
<evidence type="ECO:0000313" key="1">
    <source>
        <dbReference type="EMBL" id="SCU84944.1"/>
    </source>
</evidence>
<evidence type="ECO:0000313" key="2">
    <source>
        <dbReference type="Proteomes" id="UP000190274"/>
    </source>
</evidence>
<dbReference type="Proteomes" id="UP000190274">
    <property type="component" value="Chromosome D"/>
</dbReference>
<dbReference type="GO" id="GO:0005737">
    <property type="term" value="C:cytoplasm"/>
    <property type="evidence" value="ECO:0007669"/>
    <property type="project" value="TreeGrafter"/>
</dbReference>
<name>A0A1G4J5J9_9SACH</name>
<gene>
    <name evidence="1" type="ORF">LADA_0D04808G</name>
</gene>